<feature type="compositionally biased region" description="Polar residues" evidence="1">
    <location>
        <begin position="39"/>
        <end position="57"/>
    </location>
</feature>
<feature type="compositionally biased region" description="Basic and acidic residues" evidence="1">
    <location>
        <begin position="167"/>
        <end position="178"/>
    </location>
</feature>
<feature type="compositionally biased region" description="Polar residues" evidence="1">
    <location>
        <begin position="402"/>
        <end position="418"/>
    </location>
</feature>
<feature type="compositionally biased region" description="Polar residues" evidence="1">
    <location>
        <begin position="251"/>
        <end position="264"/>
    </location>
</feature>
<protein>
    <submittedName>
        <fullName evidence="2">Uncharacterized protein</fullName>
    </submittedName>
</protein>
<feature type="region of interest" description="Disordered" evidence="1">
    <location>
        <begin position="242"/>
        <end position="279"/>
    </location>
</feature>
<dbReference type="AlphaFoldDB" id="A0A3N4JML4"/>
<dbReference type="EMBL" id="ML120399">
    <property type="protein sequence ID" value="RPA98011.1"/>
    <property type="molecule type" value="Genomic_DNA"/>
</dbReference>
<evidence type="ECO:0000313" key="3">
    <source>
        <dbReference type="Proteomes" id="UP000276215"/>
    </source>
</evidence>
<dbReference type="STRING" id="1336337.A0A3N4JML4"/>
<feature type="region of interest" description="Disordered" evidence="1">
    <location>
        <begin position="338"/>
        <end position="374"/>
    </location>
</feature>
<organism evidence="2 3">
    <name type="scientific">Choiromyces venosus 120613-1</name>
    <dbReference type="NCBI Taxonomy" id="1336337"/>
    <lineage>
        <taxon>Eukaryota</taxon>
        <taxon>Fungi</taxon>
        <taxon>Dikarya</taxon>
        <taxon>Ascomycota</taxon>
        <taxon>Pezizomycotina</taxon>
        <taxon>Pezizomycetes</taxon>
        <taxon>Pezizales</taxon>
        <taxon>Tuberaceae</taxon>
        <taxon>Choiromyces</taxon>
    </lineage>
</organism>
<proteinExistence type="predicted"/>
<feature type="region of interest" description="Disordered" evidence="1">
    <location>
        <begin position="39"/>
        <end position="75"/>
    </location>
</feature>
<feature type="region of interest" description="Disordered" evidence="1">
    <location>
        <begin position="134"/>
        <end position="196"/>
    </location>
</feature>
<keyword evidence="3" id="KW-1185">Reference proteome</keyword>
<reference evidence="2 3" key="1">
    <citation type="journal article" date="2018" name="Nat. Ecol. Evol.">
        <title>Pezizomycetes genomes reveal the molecular basis of ectomycorrhizal truffle lifestyle.</title>
        <authorList>
            <person name="Murat C."/>
            <person name="Payen T."/>
            <person name="Noel B."/>
            <person name="Kuo A."/>
            <person name="Morin E."/>
            <person name="Chen J."/>
            <person name="Kohler A."/>
            <person name="Krizsan K."/>
            <person name="Balestrini R."/>
            <person name="Da Silva C."/>
            <person name="Montanini B."/>
            <person name="Hainaut M."/>
            <person name="Levati E."/>
            <person name="Barry K.W."/>
            <person name="Belfiori B."/>
            <person name="Cichocki N."/>
            <person name="Clum A."/>
            <person name="Dockter R.B."/>
            <person name="Fauchery L."/>
            <person name="Guy J."/>
            <person name="Iotti M."/>
            <person name="Le Tacon F."/>
            <person name="Lindquist E.A."/>
            <person name="Lipzen A."/>
            <person name="Malagnac F."/>
            <person name="Mello A."/>
            <person name="Molinier V."/>
            <person name="Miyauchi S."/>
            <person name="Poulain J."/>
            <person name="Riccioni C."/>
            <person name="Rubini A."/>
            <person name="Sitrit Y."/>
            <person name="Splivallo R."/>
            <person name="Traeger S."/>
            <person name="Wang M."/>
            <person name="Zifcakova L."/>
            <person name="Wipf D."/>
            <person name="Zambonelli A."/>
            <person name="Paolocci F."/>
            <person name="Nowrousian M."/>
            <person name="Ottonello S."/>
            <person name="Baldrian P."/>
            <person name="Spatafora J.W."/>
            <person name="Henrissat B."/>
            <person name="Nagy L.G."/>
            <person name="Aury J.M."/>
            <person name="Wincker P."/>
            <person name="Grigoriev I.V."/>
            <person name="Bonfante P."/>
            <person name="Martin F.M."/>
        </authorList>
    </citation>
    <scope>NUCLEOTIDE SEQUENCE [LARGE SCALE GENOMIC DNA]</scope>
    <source>
        <strain evidence="2 3">120613-1</strain>
    </source>
</reference>
<feature type="compositionally biased region" description="Polar residues" evidence="1">
    <location>
        <begin position="338"/>
        <end position="354"/>
    </location>
</feature>
<evidence type="ECO:0000256" key="1">
    <source>
        <dbReference type="SAM" id="MobiDB-lite"/>
    </source>
</evidence>
<sequence>MSAINTSPIMNDFQPPFPDNHADETRAALQNLVSLLHPPNTTLQNPQVIKPQGVQSDPHNNGRGQPGGGFHGQELGFHQPIDIQKIVAEAESDRERYKALQEAGWSASQQSSHGYYDSSQINDMVTSLPVRLNSIANEDPPKPLEPRLLPWPGPNGNENGLLGTVRSKSESPEVRSEALRSSQQPQDQVQVQHAESVVEKLSDADIDGLFPMNKHGEPDLNDEALERLIAESGLCMDELLSGAMEPEGPTGTVSEASRPSVTQSEHSDIGGLVSDGTEESMSLEQINALIGDLTESMDLDESVNTCSPHSANLISHDQAVDLTPDTIAVLTNNWRNRQYSATPSSDTISCGTKRSSPDDSSSFSKRICKPPPFQNPIALTQQLQAILQSSSSSDHGQSSASRHQLGSSYAASFGNSDNMNKRLMKPPPYRPVSKPPTIGITNGLGSAAAASRAKSNEHEKKIKSMGFPPLMAGMKPK</sequence>
<feature type="region of interest" description="Disordered" evidence="1">
    <location>
        <begin position="1"/>
        <end position="22"/>
    </location>
</feature>
<feature type="compositionally biased region" description="Pro residues" evidence="1">
    <location>
        <begin position="425"/>
        <end position="434"/>
    </location>
</feature>
<feature type="compositionally biased region" description="Low complexity" evidence="1">
    <location>
        <begin position="386"/>
        <end position="401"/>
    </location>
</feature>
<accession>A0A3N4JML4</accession>
<evidence type="ECO:0000313" key="2">
    <source>
        <dbReference type="EMBL" id="RPA98011.1"/>
    </source>
</evidence>
<name>A0A3N4JML4_9PEZI</name>
<dbReference type="OrthoDB" id="5361604at2759"/>
<feature type="compositionally biased region" description="Low complexity" evidence="1">
    <location>
        <begin position="148"/>
        <end position="163"/>
    </location>
</feature>
<dbReference type="Proteomes" id="UP000276215">
    <property type="component" value="Unassembled WGS sequence"/>
</dbReference>
<feature type="region of interest" description="Disordered" evidence="1">
    <location>
        <begin position="386"/>
        <end position="477"/>
    </location>
</feature>
<gene>
    <name evidence="2" type="ORF">L873DRAFT_1689037</name>
</gene>
<feature type="compositionally biased region" description="Low complexity" evidence="1">
    <location>
        <begin position="183"/>
        <end position="192"/>
    </location>
</feature>